<comment type="caution">
    <text evidence="10">The sequence shown here is derived from an EMBL/GenBank/DDBJ whole genome shotgun (WGS) entry which is preliminary data.</text>
</comment>
<dbReference type="RefSeq" id="WP_006009162.1">
    <property type="nucleotide sequence ID" value="NZ_AUAV01000012.1"/>
</dbReference>
<dbReference type="EMBL" id="BAEQ01000013">
    <property type="protein sequence ID" value="GAC27506.1"/>
    <property type="molecule type" value="Genomic_DNA"/>
</dbReference>
<evidence type="ECO:0000313" key="11">
    <source>
        <dbReference type="Proteomes" id="UP000006251"/>
    </source>
</evidence>
<dbReference type="GO" id="GO:0046872">
    <property type="term" value="F:metal ion binding"/>
    <property type="evidence" value="ECO:0007669"/>
    <property type="project" value="UniProtKB-KW"/>
</dbReference>
<feature type="binding site" evidence="7">
    <location>
        <position position="382"/>
    </location>
    <ligand>
        <name>Zn(2+)</name>
        <dbReference type="ChEBI" id="CHEBI:29105"/>
        <label>2</label>
    </ligand>
</feature>
<comment type="cofactor">
    <cofactor evidence="7">
        <name>Zn(2+)</name>
        <dbReference type="ChEBI" id="CHEBI:29105"/>
    </cofactor>
    <text evidence="7">Binds 2 Zn(2+) ions per subunit.</text>
</comment>
<dbReference type="STRING" id="1121922.GCA_000428905_02401"/>
<evidence type="ECO:0000259" key="9">
    <source>
        <dbReference type="Pfam" id="PF07687"/>
    </source>
</evidence>
<keyword evidence="11" id="KW-1185">Reference proteome</keyword>
<evidence type="ECO:0000256" key="3">
    <source>
        <dbReference type="ARBA" id="ARBA00011738"/>
    </source>
</evidence>
<dbReference type="Pfam" id="PF01546">
    <property type="entry name" value="Peptidase_M20"/>
    <property type="match status" value="1"/>
</dbReference>
<dbReference type="NCBIfam" id="TIGR01879">
    <property type="entry name" value="hydantase"/>
    <property type="match status" value="1"/>
</dbReference>
<evidence type="ECO:0000256" key="8">
    <source>
        <dbReference type="PIRSR" id="PIRSR001235-2"/>
    </source>
</evidence>
<feature type="binding site" evidence="8">
    <location>
        <position position="217"/>
    </location>
    <ligand>
        <name>allantoate</name>
        <dbReference type="ChEBI" id="CHEBI:17536"/>
    </ligand>
</feature>
<dbReference type="PIRSF" id="PIRSF001235">
    <property type="entry name" value="Amidase_carbamoylase"/>
    <property type="match status" value="1"/>
</dbReference>
<evidence type="ECO:0000256" key="5">
    <source>
        <dbReference type="ARBA" id="ARBA00022801"/>
    </source>
</evidence>
<dbReference type="GO" id="GO:0016813">
    <property type="term" value="F:hydrolase activity, acting on carbon-nitrogen (but not peptide) bonds, in linear amidines"/>
    <property type="evidence" value="ECO:0007669"/>
    <property type="project" value="InterPro"/>
</dbReference>
<evidence type="ECO:0000256" key="4">
    <source>
        <dbReference type="ARBA" id="ARBA00022723"/>
    </source>
</evidence>
<keyword evidence="5" id="KW-0378">Hydrolase</keyword>
<feature type="binding site" evidence="7">
    <location>
        <position position="82"/>
    </location>
    <ligand>
        <name>Zn(2+)</name>
        <dbReference type="ChEBI" id="CHEBI:29105"/>
        <label>1</label>
    </ligand>
</feature>
<evidence type="ECO:0000256" key="2">
    <source>
        <dbReference type="ARBA" id="ARBA00006153"/>
    </source>
</evidence>
<sequence length="414" mass="44826">MNNIDEFAQQIMLRCQELGNISQSPGIVDRRYLSSQHKLANAAVAGWMQQANMRTWQDGAGNIWGRYESPNPNAQRLLIGSHLDTVINGGKYDGMLGVVCPIALIDIFYQEQRTFPFHIDIVGFGDEEGTRFGSTLLGSRALTGKWDNSWADLLDTNGVSLRQAMLDFGLNFDEIHLSKVPASSLLAYIELHIEQGPVLEQQDLPVGIVTAIAGAKRLTINVCGMAGHSGTVPMNIRKDALTGASEMILAVEQIATEMGVVATVGKIENKPNAVNVISGNADFSLDIRSDDDDLRDLTLDKILTRFSDIANTRNLKVSSAITHSAPAVICNSKLIDALTKATQLANIRPLKLLSGAGHDAMAMADICPVGMLFTRCEKGISHHPGESITAPDVAASLQVLLHFINDFRLLGPDT</sequence>
<dbReference type="OrthoDB" id="9808195at2"/>
<keyword evidence="7" id="KW-0862">Zinc</keyword>
<evidence type="ECO:0000313" key="10">
    <source>
        <dbReference type="EMBL" id="GAC27506.1"/>
    </source>
</evidence>
<feature type="binding site" evidence="7">
    <location>
        <position position="93"/>
    </location>
    <ligand>
        <name>Zn(2+)</name>
        <dbReference type="ChEBI" id="CHEBI:29105"/>
        <label>2</label>
    </ligand>
</feature>
<dbReference type="InterPro" id="IPR036264">
    <property type="entry name" value="Bact_exopeptidase_dim_dom"/>
</dbReference>
<dbReference type="PANTHER" id="PTHR32494:SF19">
    <property type="entry name" value="ALLANTOATE DEIMINASE-RELATED"/>
    <property type="match status" value="1"/>
</dbReference>
<feature type="binding site" evidence="7">
    <location>
        <position position="192"/>
    </location>
    <ligand>
        <name>Zn(2+)</name>
        <dbReference type="ChEBI" id="CHEBI:29105"/>
        <label>1</label>
    </ligand>
</feature>
<feature type="domain" description="Peptidase M20 dimerisation" evidence="9">
    <location>
        <begin position="212"/>
        <end position="313"/>
    </location>
</feature>
<dbReference type="SUPFAM" id="SSF53187">
    <property type="entry name" value="Zn-dependent exopeptidases"/>
    <property type="match status" value="1"/>
</dbReference>
<dbReference type="CDD" id="cd03884">
    <property type="entry name" value="M20_bAS"/>
    <property type="match status" value="1"/>
</dbReference>
<dbReference type="InterPro" id="IPR011650">
    <property type="entry name" value="Peptidase_M20_dimer"/>
</dbReference>
<dbReference type="PANTHER" id="PTHR32494">
    <property type="entry name" value="ALLANTOATE DEIMINASE-RELATED"/>
    <property type="match status" value="1"/>
</dbReference>
<dbReference type="Gene3D" id="3.40.630.10">
    <property type="entry name" value="Zn peptidases"/>
    <property type="match status" value="1"/>
</dbReference>
<evidence type="ECO:0000256" key="1">
    <source>
        <dbReference type="ARBA" id="ARBA00001936"/>
    </source>
</evidence>
<feature type="binding site" evidence="8">
    <location>
        <position position="275"/>
    </location>
    <ligand>
        <name>allantoate</name>
        <dbReference type="ChEBI" id="CHEBI:17536"/>
    </ligand>
</feature>
<accession>K6YU60</accession>
<feature type="binding site" evidence="7">
    <location>
        <position position="128"/>
    </location>
    <ligand>
        <name>Zn(2+)</name>
        <dbReference type="ChEBI" id="CHEBI:29105"/>
        <label>2</label>
    </ligand>
</feature>
<comment type="cofactor">
    <cofactor evidence="1">
        <name>Mn(2+)</name>
        <dbReference type="ChEBI" id="CHEBI:29035"/>
    </cofactor>
</comment>
<dbReference type="Pfam" id="PF07687">
    <property type="entry name" value="M20_dimer"/>
    <property type="match status" value="1"/>
</dbReference>
<dbReference type="Proteomes" id="UP000006251">
    <property type="component" value="Unassembled WGS sequence"/>
</dbReference>
<gene>
    <name evidence="10" type="primary">hyuC</name>
    <name evidence="10" type="ORF">GPAL_0626</name>
</gene>
<dbReference type="InterPro" id="IPR010158">
    <property type="entry name" value="Amidase_Cbmase"/>
</dbReference>
<dbReference type="InterPro" id="IPR002933">
    <property type="entry name" value="Peptidase_M20"/>
</dbReference>
<keyword evidence="6" id="KW-0464">Manganese</keyword>
<comment type="subunit">
    <text evidence="3">Homodimer.</text>
</comment>
<keyword evidence="4 7" id="KW-0479">Metal-binding</keyword>
<protein>
    <submittedName>
        <fullName evidence="10">Hydantoin utilization protein C</fullName>
    </submittedName>
</protein>
<dbReference type="AlphaFoldDB" id="K6YU60"/>
<feature type="binding site" evidence="7">
    <location>
        <position position="93"/>
    </location>
    <ligand>
        <name>Zn(2+)</name>
        <dbReference type="ChEBI" id="CHEBI:29105"/>
        <label>1</label>
    </ligand>
</feature>
<feature type="binding site" evidence="8">
    <location>
        <position position="288"/>
    </location>
    <ligand>
        <name>allantoate</name>
        <dbReference type="ChEBI" id="CHEBI:17536"/>
    </ligand>
</feature>
<dbReference type="SUPFAM" id="SSF55031">
    <property type="entry name" value="Bacterial exopeptidase dimerisation domain"/>
    <property type="match status" value="1"/>
</dbReference>
<organism evidence="10 11">
    <name type="scientific">Brumicola pallidula DSM 14239 = ACAM 615</name>
    <dbReference type="NCBI Taxonomy" id="1121922"/>
    <lineage>
        <taxon>Bacteria</taxon>
        <taxon>Pseudomonadati</taxon>
        <taxon>Pseudomonadota</taxon>
        <taxon>Gammaproteobacteria</taxon>
        <taxon>Alteromonadales</taxon>
        <taxon>Alteromonadaceae</taxon>
        <taxon>Brumicola</taxon>
    </lineage>
</organism>
<comment type="similarity">
    <text evidence="2">Belongs to the peptidase M20 family.</text>
</comment>
<evidence type="ECO:0000256" key="6">
    <source>
        <dbReference type="ARBA" id="ARBA00023211"/>
    </source>
</evidence>
<dbReference type="NCBIfam" id="NF006775">
    <property type="entry name" value="PRK09290.2-5"/>
    <property type="match status" value="1"/>
</dbReference>
<name>K6YU60_9ALTE</name>
<proteinExistence type="inferred from homology"/>
<dbReference type="Gene3D" id="3.30.70.360">
    <property type="match status" value="1"/>
</dbReference>
<reference evidence="11" key="1">
    <citation type="journal article" date="2014" name="Environ. Microbiol.">
        <title>Comparative genomics of the marine bacterial genus Glaciecola reveals the high degree of genomic diversity and genomic characteristic for cold adaptation.</title>
        <authorList>
            <person name="Qin Q.L."/>
            <person name="Xie B.B."/>
            <person name="Yu Y."/>
            <person name="Shu Y.L."/>
            <person name="Rong J.C."/>
            <person name="Zhang Y.J."/>
            <person name="Zhao D.L."/>
            <person name="Chen X.L."/>
            <person name="Zhang X.Y."/>
            <person name="Chen B."/>
            <person name="Zhou B.C."/>
            <person name="Zhang Y.Z."/>
        </authorList>
    </citation>
    <scope>NUCLEOTIDE SEQUENCE [LARGE SCALE GENOMIC DNA]</scope>
    <source>
        <strain evidence="11">ACAM 615</strain>
    </source>
</reference>
<evidence type="ECO:0000256" key="7">
    <source>
        <dbReference type="PIRSR" id="PIRSR001235-1"/>
    </source>
</evidence>